<feature type="chain" id="PRO_5040295778" description="Mid2 domain-containing protein" evidence="3">
    <location>
        <begin position="26"/>
        <end position="270"/>
    </location>
</feature>
<evidence type="ECO:0000256" key="3">
    <source>
        <dbReference type="SAM" id="SignalP"/>
    </source>
</evidence>
<feature type="region of interest" description="Disordered" evidence="1">
    <location>
        <begin position="241"/>
        <end position="270"/>
    </location>
</feature>
<evidence type="ECO:0008006" key="6">
    <source>
        <dbReference type="Google" id="ProtNLM"/>
    </source>
</evidence>
<organism evidence="4 5">
    <name type="scientific">Hymenoscyphus fraxineus</name>
    <dbReference type="NCBI Taxonomy" id="746836"/>
    <lineage>
        <taxon>Eukaryota</taxon>
        <taxon>Fungi</taxon>
        <taxon>Dikarya</taxon>
        <taxon>Ascomycota</taxon>
        <taxon>Pezizomycotina</taxon>
        <taxon>Leotiomycetes</taxon>
        <taxon>Helotiales</taxon>
        <taxon>Helotiaceae</taxon>
        <taxon>Hymenoscyphus</taxon>
    </lineage>
</organism>
<dbReference type="AlphaFoldDB" id="A0A9N9PXN7"/>
<dbReference type="OrthoDB" id="5215637at2759"/>
<reference evidence="4" key="1">
    <citation type="submission" date="2021-07" db="EMBL/GenBank/DDBJ databases">
        <authorList>
            <person name="Durling M."/>
        </authorList>
    </citation>
    <scope>NUCLEOTIDE SEQUENCE</scope>
</reference>
<keyword evidence="2" id="KW-0812">Transmembrane</keyword>
<keyword evidence="2" id="KW-0472">Membrane</keyword>
<keyword evidence="3" id="KW-0732">Signal</keyword>
<evidence type="ECO:0000313" key="5">
    <source>
        <dbReference type="Proteomes" id="UP000696280"/>
    </source>
</evidence>
<feature type="transmembrane region" description="Helical" evidence="2">
    <location>
        <begin position="199"/>
        <end position="221"/>
    </location>
</feature>
<comment type="caution">
    <text evidence="4">The sequence shown here is derived from an EMBL/GenBank/DDBJ whole genome shotgun (WGS) entry which is preliminary data.</text>
</comment>
<protein>
    <recommendedName>
        <fullName evidence="6">Mid2 domain-containing protein</fullName>
    </recommendedName>
</protein>
<proteinExistence type="predicted"/>
<dbReference type="EMBL" id="CAJVRL010000081">
    <property type="protein sequence ID" value="CAG8957832.1"/>
    <property type="molecule type" value="Genomic_DNA"/>
</dbReference>
<feature type="region of interest" description="Disordered" evidence="1">
    <location>
        <begin position="166"/>
        <end position="186"/>
    </location>
</feature>
<evidence type="ECO:0000256" key="1">
    <source>
        <dbReference type="SAM" id="MobiDB-lite"/>
    </source>
</evidence>
<dbReference type="Proteomes" id="UP000696280">
    <property type="component" value="Unassembled WGS sequence"/>
</dbReference>
<keyword evidence="5" id="KW-1185">Reference proteome</keyword>
<sequence>MEPFSSLFVSNTLFILSNFVSKTSALAKDARCYSPGGTRALRNYPCFLGQAVSACCSGGSICEASGLCKVPSSVGVSNLIRGTCTDQKWESSDCPQYCTDDKTGGTDIISCQNVTKTGLDFCCDHTTNCCDSGIGRFQVLLNTDVHTLGQSGASISTIASTSVPSLVSTTGNPSTTSTMDSAAPIPQNSSTGLSAGARVGIGIGSGVLGLVILAGLAYLWFSRRHPNAKDNTVETAELSGRMLSKPAELPSESKPFELGAGRTPPLELSA</sequence>
<evidence type="ECO:0000313" key="4">
    <source>
        <dbReference type="EMBL" id="CAG8957832.1"/>
    </source>
</evidence>
<feature type="signal peptide" evidence="3">
    <location>
        <begin position="1"/>
        <end position="25"/>
    </location>
</feature>
<gene>
    <name evidence="4" type="ORF">HYFRA_00000172</name>
</gene>
<evidence type="ECO:0000256" key="2">
    <source>
        <dbReference type="SAM" id="Phobius"/>
    </source>
</evidence>
<name>A0A9N9PXN7_9HELO</name>
<keyword evidence="2" id="KW-1133">Transmembrane helix</keyword>
<accession>A0A9N9PXN7</accession>